<keyword evidence="6 7" id="KW-0949">S-adenosyl-L-methionine</keyword>
<comment type="similarity">
    <text evidence="2 7">Belongs to the methyltransferase superfamily. L-isoaspartyl/D-aspartyl protein methyltransferase family.</text>
</comment>
<proteinExistence type="inferred from homology"/>
<accession>A0ABU1D620</accession>
<evidence type="ECO:0000256" key="6">
    <source>
        <dbReference type="ARBA" id="ARBA00022691"/>
    </source>
</evidence>
<evidence type="ECO:0000313" key="10">
    <source>
        <dbReference type="Proteomes" id="UP001232156"/>
    </source>
</evidence>
<keyword evidence="4 7" id="KW-0489">Methyltransferase</keyword>
<comment type="caution">
    <text evidence="9">The sequence shown here is derived from an EMBL/GenBank/DDBJ whole genome shotgun (WGS) entry which is preliminary data.</text>
</comment>
<evidence type="ECO:0000256" key="2">
    <source>
        <dbReference type="ARBA" id="ARBA00005369"/>
    </source>
</evidence>
<dbReference type="NCBIfam" id="TIGR00080">
    <property type="entry name" value="pimt"/>
    <property type="match status" value="1"/>
</dbReference>
<keyword evidence="10" id="KW-1185">Reference proteome</keyword>
<organism evidence="9 10">
    <name type="scientific">Yanghanlia caeni</name>
    <dbReference type="NCBI Taxonomy" id="3064283"/>
    <lineage>
        <taxon>Bacteria</taxon>
        <taxon>Pseudomonadati</taxon>
        <taxon>Pseudomonadota</taxon>
        <taxon>Betaproteobacteria</taxon>
        <taxon>Burkholderiales</taxon>
        <taxon>Alcaligenaceae</taxon>
        <taxon>Yanghanlia</taxon>
    </lineage>
</organism>
<evidence type="ECO:0000313" key="9">
    <source>
        <dbReference type="EMBL" id="MDR4125878.1"/>
    </source>
</evidence>
<dbReference type="SUPFAM" id="SSF53335">
    <property type="entry name" value="S-adenosyl-L-methionine-dependent methyltransferases"/>
    <property type="match status" value="1"/>
</dbReference>
<dbReference type="GO" id="GO:0004719">
    <property type="term" value="F:protein-L-isoaspartate (D-aspartate) O-methyltransferase activity"/>
    <property type="evidence" value="ECO:0007669"/>
    <property type="project" value="UniProtKB-EC"/>
</dbReference>
<comment type="catalytic activity">
    <reaction evidence="7">
        <text>[protein]-L-isoaspartate + S-adenosyl-L-methionine = [protein]-L-isoaspartate alpha-methyl ester + S-adenosyl-L-homocysteine</text>
        <dbReference type="Rhea" id="RHEA:12705"/>
        <dbReference type="Rhea" id="RHEA-COMP:12143"/>
        <dbReference type="Rhea" id="RHEA-COMP:12144"/>
        <dbReference type="ChEBI" id="CHEBI:57856"/>
        <dbReference type="ChEBI" id="CHEBI:59789"/>
        <dbReference type="ChEBI" id="CHEBI:90596"/>
        <dbReference type="ChEBI" id="CHEBI:90598"/>
        <dbReference type="EC" id="2.1.1.77"/>
    </reaction>
</comment>
<protein>
    <recommendedName>
        <fullName evidence="7">Protein-L-isoaspartate O-methyltransferase</fullName>
        <ecNumber evidence="7">2.1.1.77</ecNumber>
    </recommendedName>
    <alternativeName>
        <fullName evidence="7">L-isoaspartyl protein carboxyl methyltransferase</fullName>
    </alternativeName>
    <alternativeName>
        <fullName evidence="7">Protein L-isoaspartyl methyltransferase</fullName>
    </alternativeName>
    <alternativeName>
        <fullName evidence="7">Protein-beta-aspartate methyltransferase</fullName>
        <shortName evidence="7">PIMT</shortName>
    </alternativeName>
</protein>
<keyword evidence="5 7" id="KW-0808">Transferase</keyword>
<feature type="compositionally biased region" description="Low complexity" evidence="8">
    <location>
        <begin position="67"/>
        <end position="76"/>
    </location>
</feature>
<dbReference type="PANTHER" id="PTHR11579:SF0">
    <property type="entry name" value="PROTEIN-L-ISOASPARTATE(D-ASPARTATE) O-METHYLTRANSFERASE"/>
    <property type="match status" value="1"/>
</dbReference>
<sequence length="291" mass="31026">MRKPLNTSRFATGTTNRFGRSSLGGGPSPANSNTRILGAGPAARPGQPAPARPFAPQPFDLPARLNAPAGAGVAPPNHGLNSDRSRERMVARLREQGITNETVLAAMRAVPRHLFVDEGLASHAYEDAALPIGHEQTISQPWVVAHMIATVAEGRELGKVLEVGAGCGYQAAVLAHVAREVHTIERIRGLYEMARANLQRLRLPARVRVAFGDGMAGLPGSAPFDAILVAAAGIKIPQTLLEQLAVGGRLIAPEGGAEQRLVLIERISPSNWRRSELEAVRFVPLRPGTQY</sequence>
<dbReference type="EC" id="2.1.1.77" evidence="7"/>
<dbReference type="NCBIfam" id="NF001453">
    <property type="entry name" value="PRK00312.1"/>
    <property type="match status" value="1"/>
</dbReference>
<dbReference type="CDD" id="cd02440">
    <property type="entry name" value="AdoMet_MTases"/>
    <property type="match status" value="1"/>
</dbReference>
<dbReference type="HAMAP" id="MF_00090">
    <property type="entry name" value="PIMT"/>
    <property type="match status" value="1"/>
</dbReference>
<dbReference type="PROSITE" id="PS01279">
    <property type="entry name" value="PCMT"/>
    <property type="match status" value="1"/>
</dbReference>
<feature type="compositionally biased region" description="Polar residues" evidence="8">
    <location>
        <begin position="1"/>
        <end position="19"/>
    </location>
</feature>
<gene>
    <name evidence="7" type="primary">pcm</name>
    <name evidence="9" type="ORF">Q8947_07755</name>
</gene>
<dbReference type="Pfam" id="PF01135">
    <property type="entry name" value="PCMT"/>
    <property type="match status" value="1"/>
</dbReference>
<feature type="region of interest" description="Disordered" evidence="8">
    <location>
        <begin position="1"/>
        <end position="84"/>
    </location>
</feature>
<reference evidence="9 10" key="1">
    <citation type="submission" date="2023-08" db="EMBL/GenBank/DDBJ databases">
        <title>Alcaligenaceae gen. nov., a novel taxon isolated from the sludge of Yixing Pesticide Factory.</title>
        <authorList>
            <person name="Ruan L."/>
        </authorList>
    </citation>
    <scope>NUCLEOTIDE SEQUENCE [LARGE SCALE GENOMIC DNA]</scope>
    <source>
        <strain evidence="9 10">LG-2</strain>
    </source>
</reference>
<evidence type="ECO:0000256" key="3">
    <source>
        <dbReference type="ARBA" id="ARBA00022490"/>
    </source>
</evidence>
<comment type="function">
    <text evidence="7">Catalyzes the methyl esterification of L-isoaspartyl residues in peptides and proteins that result from spontaneous decomposition of normal L-aspartyl and L-asparaginyl residues. It plays a role in the repair and/or degradation of damaged proteins.</text>
</comment>
<evidence type="ECO:0000256" key="5">
    <source>
        <dbReference type="ARBA" id="ARBA00022679"/>
    </source>
</evidence>
<evidence type="ECO:0000256" key="1">
    <source>
        <dbReference type="ARBA" id="ARBA00004496"/>
    </source>
</evidence>
<feature type="compositionally biased region" description="Pro residues" evidence="8">
    <location>
        <begin position="47"/>
        <end position="56"/>
    </location>
</feature>
<feature type="active site" evidence="7">
    <location>
        <position position="139"/>
    </location>
</feature>
<comment type="subcellular location">
    <subcellularLocation>
        <location evidence="1 7">Cytoplasm</location>
    </subcellularLocation>
</comment>
<dbReference type="Gene3D" id="3.40.50.150">
    <property type="entry name" value="Vaccinia Virus protein VP39"/>
    <property type="match status" value="1"/>
</dbReference>
<dbReference type="Proteomes" id="UP001232156">
    <property type="component" value="Unassembled WGS sequence"/>
</dbReference>
<evidence type="ECO:0000256" key="7">
    <source>
        <dbReference type="HAMAP-Rule" id="MF_00090"/>
    </source>
</evidence>
<evidence type="ECO:0000256" key="8">
    <source>
        <dbReference type="SAM" id="MobiDB-lite"/>
    </source>
</evidence>
<keyword evidence="3 7" id="KW-0963">Cytoplasm</keyword>
<dbReference type="InterPro" id="IPR029063">
    <property type="entry name" value="SAM-dependent_MTases_sf"/>
</dbReference>
<dbReference type="InterPro" id="IPR000682">
    <property type="entry name" value="PCMT"/>
</dbReference>
<dbReference type="EMBL" id="JAUZQE010000014">
    <property type="protein sequence ID" value="MDR4125878.1"/>
    <property type="molecule type" value="Genomic_DNA"/>
</dbReference>
<dbReference type="GO" id="GO:0032259">
    <property type="term" value="P:methylation"/>
    <property type="evidence" value="ECO:0007669"/>
    <property type="project" value="UniProtKB-KW"/>
</dbReference>
<dbReference type="PANTHER" id="PTHR11579">
    <property type="entry name" value="PROTEIN-L-ISOASPARTATE O-METHYLTRANSFERASE"/>
    <property type="match status" value="1"/>
</dbReference>
<evidence type="ECO:0000256" key="4">
    <source>
        <dbReference type="ARBA" id="ARBA00022603"/>
    </source>
</evidence>
<dbReference type="RefSeq" id="WP_347286951.1">
    <property type="nucleotide sequence ID" value="NZ_JAUZQE010000014.1"/>
</dbReference>
<name>A0ABU1D620_9BURK</name>